<dbReference type="Pfam" id="PF00027">
    <property type="entry name" value="cNMP_binding"/>
    <property type="match status" value="1"/>
</dbReference>
<dbReference type="SMART" id="SM00100">
    <property type="entry name" value="cNMP"/>
    <property type="match status" value="1"/>
</dbReference>
<dbReference type="GO" id="GO:0044877">
    <property type="term" value="F:protein-containing complex binding"/>
    <property type="evidence" value="ECO:0007669"/>
    <property type="project" value="TreeGrafter"/>
</dbReference>
<evidence type="ECO:0000256" key="5">
    <source>
        <dbReference type="ARBA" id="ARBA00023065"/>
    </source>
</evidence>
<keyword evidence="5" id="KW-0406">Ion transport</keyword>
<evidence type="ECO:0000256" key="8">
    <source>
        <dbReference type="ARBA" id="ARBA00023303"/>
    </source>
</evidence>
<keyword evidence="2" id="KW-0813">Transport</keyword>
<dbReference type="EMBL" id="MCGO01000033">
    <property type="protein sequence ID" value="ORY41095.1"/>
    <property type="molecule type" value="Genomic_DNA"/>
</dbReference>
<dbReference type="GO" id="GO:0016020">
    <property type="term" value="C:membrane"/>
    <property type="evidence" value="ECO:0007669"/>
    <property type="project" value="UniProtKB-SubCell"/>
</dbReference>
<dbReference type="InterPro" id="IPR013099">
    <property type="entry name" value="K_chnl_dom"/>
</dbReference>
<proteinExistence type="predicted"/>
<dbReference type="PANTHER" id="PTHR45638">
    <property type="entry name" value="CYCLIC NUCLEOTIDE-GATED CATION CHANNEL SUBUNIT A"/>
    <property type="match status" value="1"/>
</dbReference>
<feature type="transmembrane region" description="Helical" evidence="10">
    <location>
        <begin position="207"/>
        <end position="227"/>
    </location>
</feature>
<keyword evidence="4 10" id="KW-1133">Transmembrane helix</keyword>
<comment type="caution">
    <text evidence="12">The sequence shown here is derived from an EMBL/GenBank/DDBJ whole genome shotgun (WGS) entry which is preliminary data.</text>
</comment>
<evidence type="ECO:0000256" key="9">
    <source>
        <dbReference type="SAM" id="MobiDB-lite"/>
    </source>
</evidence>
<evidence type="ECO:0000256" key="6">
    <source>
        <dbReference type="ARBA" id="ARBA00023136"/>
    </source>
</evidence>
<dbReference type="SUPFAM" id="SSF81324">
    <property type="entry name" value="Voltage-gated potassium channels"/>
    <property type="match status" value="1"/>
</dbReference>
<dbReference type="GO" id="GO:0005221">
    <property type="term" value="F:intracellularly cyclic nucleotide-activated monoatomic cation channel activity"/>
    <property type="evidence" value="ECO:0007669"/>
    <property type="project" value="InterPro"/>
</dbReference>
<dbReference type="OrthoDB" id="415460at2759"/>
<dbReference type="InterPro" id="IPR050866">
    <property type="entry name" value="CNG_cation_channel"/>
</dbReference>
<dbReference type="Gene3D" id="1.10.287.630">
    <property type="entry name" value="Helix hairpin bin"/>
    <property type="match status" value="1"/>
</dbReference>
<accession>A0A1Y2C463</accession>
<dbReference type="InterPro" id="IPR000595">
    <property type="entry name" value="cNMP-bd_dom"/>
</dbReference>
<dbReference type="SUPFAM" id="SSF51206">
    <property type="entry name" value="cAMP-binding domain-like"/>
    <property type="match status" value="1"/>
</dbReference>
<keyword evidence="6 10" id="KW-0472">Membrane</keyword>
<feature type="compositionally biased region" description="Polar residues" evidence="9">
    <location>
        <begin position="496"/>
        <end position="505"/>
    </location>
</feature>
<gene>
    <name evidence="12" type="ORF">BCR33DRAFT_719173</name>
</gene>
<feature type="transmembrane region" description="Helical" evidence="10">
    <location>
        <begin position="42"/>
        <end position="59"/>
    </location>
</feature>
<keyword evidence="3 10" id="KW-0812">Transmembrane</keyword>
<evidence type="ECO:0000256" key="4">
    <source>
        <dbReference type="ARBA" id="ARBA00022989"/>
    </source>
</evidence>
<name>A0A1Y2C463_9FUNG</name>
<feature type="compositionally biased region" description="Basic and acidic residues" evidence="9">
    <location>
        <begin position="519"/>
        <end position="528"/>
    </location>
</feature>
<comment type="subcellular location">
    <subcellularLocation>
        <location evidence="1">Membrane</location>
        <topology evidence="1">Multi-pass membrane protein</topology>
    </subcellularLocation>
</comment>
<dbReference type="PROSITE" id="PS00888">
    <property type="entry name" value="CNMP_BINDING_1"/>
    <property type="match status" value="1"/>
</dbReference>
<organism evidence="12 13">
    <name type="scientific">Rhizoclosmatium globosum</name>
    <dbReference type="NCBI Taxonomy" id="329046"/>
    <lineage>
        <taxon>Eukaryota</taxon>
        <taxon>Fungi</taxon>
        <taxon>Fungi incertae sedis</taxon>
        <taxon>Chytridiomycota</taxon>
        <taxon>Chytridiomycota incertae sedis</taxon>
        <taxon>Chytridiomycetes</taxon>
        <taxon>Chytridiales</taxon>
        <taxon>Chytriomycetaceae</taxon>
        <taxon>Rhizoclosmatium</taxon>
    </lineage>
</organism>
<feature type="transmembrane region" description="Helical" evidence="10">
    <location>
        <begin position="65"/>
        <end position="84"/>
    </location>
</feature>
<protein>
    <submittedName>
        <fullName evidence="12">Camp-binding domain-like protein</fullName>
    </submittedName>
</protein>
<dbReference type="CDD" id="cd00038">
    <property type="entry name" value="CAP_ED"/>
    <property type="match status" value="1"/>
</dbReference>
<keyword evidence="7" id="KW-1071">Ligand-gated ion channel</keyword>
<dbReference type="InterPro" id="IPR018490">
    <property type="entry name" value="cNMP-bd_dom_sf"/>
</dbReference>
<feature type="region of interest" description="Disordered" evidence="9">
    <location>
        <begin position="490"/>
        <end position="528"/>
    </location>
</feature>
<sequence>MGKAEKGGGALLPTTLAETWLDRLTKFYLIPEGPFLKLWDRWIVFLALINCILISYMIAFKHFDVFAFIVSYFIDFMFFLDIYIKRPYILGLTRTVKMIRIVQIVVFFRRQELKLHASFGIQIHCVACIWFSLACPHGTPESCLDPSWVTGSNYTSSVVSVHPLVANGEWTCSEWSLYVQALYWTVTTMTTTGYGDITAKNDQERGFALVTMTLGVLFYGYVSGTIASQLSNMDSRRVAYHQKMDAIKQYMNDRDMDSDMQERVLEYYDYMWERNKGIDVKNLFEDMPTTFKSEVALSLNNAIIEKAAIFAGTSIGFKRSIAISMKLYLFTANEYVIHKGDLGTEMFFITQGRIDVFWTTDLQRPTASLIEGAHFGEFQTMLGHKHEYSARAVCNTDIYVLSREDLEVAFNAFPEDKKLVMNATQTRYQVALNSRKSRDANMTSQVMQEFGVPPAPALSRTASSAKISNRRASNGFLVKSQDKVYEEIQPNRVSGFKSQTGSVKGSKNRDDVAINVDPGKPDLLEEED</sequence>
<evidence type="ECO:0000256" key="2">
    <source>
        <dbReference type="ARBA" id="ARBA00022448"/>
    </source>
</evidence>
<dbReference type="InterPro" id="IPR018488">
    <property type="entry name" value="cNMP-bd_CS"/>
</dbReference>
<evidence type="ECO:0000313" key="13">
    <source>
        <dbReference type="Proteomes" id="UP000193642"/>
    </source>
</evidence>
<feature type="domain" description="Cyclic nucleotide-binding" evidence="11">
    <location>
        <begin position="309"/>
        <end position="407"/>
    </location>
</feature>
<dbReference type="PROSITE" id="PS50042">
    <property type="entry name" value="CNMP_BINDING_3"/>
    <property type="match status" value="1"/>
</dbReference>
<dbReference type="InterPro" id="IPR014710">
    <property type="entry name" value="RmlC-like_jellyroll"/>
</dbReference>
<keyword evidence="8" id="KW-0407">Ion channel</keyword>
<evidence type="ECO:0000259" key="11">
    <source>
        <dbReference type="PROSITE" id="PS50042"/>
    </source>
</evidence>
<evidence type="ECO:0000256" key="7">
    <source>
        <dbReference type="ARBA" id="ARBA00023286"/>
    </source>
</evidence>
<evidence type="ECO:0000313" key="12">
    <source>
        <dbReference type="EMBL" id="ORY41095.1"/>
    </source>
</evidence>
<dbReference type="Gene3D" id="1.10.287.70">
    <property type="match status" value="1"/>
</dbReference>
<evidence type="ECO:0000256" key="3">
    <source>
        <dbReference type="ARBA" id="ARBA00022692"/>
    </source>
</evidence>
<dbReference type="Proteomes" id="UP000193642">
    <property type="component" value="Unassembled WGS sequence"/>
</dbReference>
<dbReference type="FunFam" id="1.10.287.630:FF:000001">
    <property type="entry name" value="Cyclic nucleotide-gated channel alpha 3"/>
    <property type="match status" value="1"/>
</dbReference>
<reference evidence="12 13" key="1">
    <citation type="submission" date="2016-07" db="EMBL/GenBank/DDBJ databases">
        <title>Pervasive Adenine N6-methylation of Active Genes in Fungi.</title>
        <authorList>
            <consortium name="DOE Joint Genome Institute"/>
            <person name="Mondo S.J."/>
            <person name="Dannebaum R.O."/>
            <person name="Kuo R.C."/>
            <person name="Labutti K."/>
            <person name="Haridas S."/>
            <person name="Kuo A."/>
            <person name="Salamov A."/>
            <person name="Ahrendt S.R."/>
            <person name="Lipzen A."/>
            <person name="Sullivan W."/>
            <person name="Andreopoulos W.B."/>
            <person name="Clum A."/>
            <person name="Lindquist E."/>
            <person name="Daum C."/>
            <person name="Ramamoorthy G.K."/>
            <person name="Gryganskyi A."/>
            <person name="Culley D."/>
            <person name="Magnuson J.K."/>
            <person name="James T.Y."/>
            <person name="O'Malley M.A."/>
            <person name="Stajich J.E."/>
            <person name="Spatafora J.W."/>
            <person name="Visel A."/>
            <person name="Grigoriev I.V."/>
        </authorList>
    </citation>
    <scope>NUCLEOTIDE SEQUENCE [LARGE SCALE GENOMIC DNA]</scope>
    <source>
        <strain evidence="12 13">JEL800</strain>
    </source>
</reference>
<dbReference type="Pfam" id="PF07885">
    <property type="entry name" value="Ion_trans_2"/>
    <property type="match status" value="1"/>
</dbReference>
<dbReference type="STRING" id="329046.A0A1Y2C463"/>
<evidence type="ECO:0000256" key="10">
    <source>
        <dbReference type="SAM" id="Phobius"/>
    </source>
</evidence>
<keyword evidence="13" id="KW-1185">Reference proteome</keyword>
<dbReference type="GO" id="GO:0005249">
    <property type="term" value="F:voltage-gated potassium channel activity"/>
    <property type="evidence" value="ECO:0007669"/>
    <property type="project" value="TreeGrafter"/>
</dbReference>
<dbReference type="AlphaFoldDB" id="A0A1Y2C463"/>
<evidence type="ECO:0000256" key="1">
    <source>
        <dbReference type="ARBA" id="ARBA00004141"/>
    </source>
</evidence>
<dbReference type="PANTHER" id="PTHR45638:SF19">
    <property type="entry name" value="CYCLIC NUCLEOTIDE-BINDING DOMAIN-CONTAINING PROTEIN"/>
    <property type="match status" value="1"/>
</dbReference>
<dbReference type="Gene3D" id="2.60.120.10">
    <property type="entry name" value="Jelly Rolls"/>
    <property type="match status" value="1"/>
</dbReference>